<feature type="compositionally biased region" description="Polar residues" evidence="5">
    <location>
        <begin position="193"/>
        <end position="204"/>
    </location>
</feature>
<evidence type="ECO:0000313" key="8">
    <source>
        <dbReference type="Proteomes" id="UP001597368"/>
    </source>
</evidence>
<evidence type="ECO:0000256" key="5">
    <source>
        <dbReference type="SAM" id="MobiDB-lite"/>
    </source>
</evidence>
<dbReference type="PANTHER" id="PTHR43289:SF34">
    <property type="entry name" value="SERINE_THREONINE-PROTEIN KINASE YBDM-RELATED"/>
    <property type="match status" value="1"/>
</dbReference>
<dbReference type="SUPFAM" id="SSF56112">
    <property type="entry name" value="Protein kinase-like (PK-like)"/>
    <property type="match status" value="1"/>
</dbReference>
<dbReference type="InterPro" id="IPR011009">
    <property type="entry name" value="Kinase-like_dom_sf"/>
</dbReference>
<dbReference type="Gene3D" id="3.30.200.20">
    <property type="entry name" value="Phosphorylase Kinase, domain 1"/>
    <property type="match status" value="1"/>
</dbReference>
<evidence type="ECO:0000313" key="7">
    <source>
        <dbReference type="EMBL" id="MFD1936714.1"/>
    </source>
</evidence>
<keyword evidence="1" id="KW-0808">Transferase</keyword>
<keyword evidence="3 7" id="KW-0418">Kinase</keyword>
<keyword evidence="8" id="KW-1185">Reference proteome</keyword>
<evidence type="ECO:0000259" key="6">
    <source>
        <dbReference type="PROSITE" id="PS50011"/>
    </source>
</evidence>
<evidence type="ECO:0000256" key="1">
    <source>
        <dbReference type="ARBA" id="ARBA00022679"/>
    </source>
</evidence>
<organism evidence="7 8">
    <name type="scientific">Nonomuraea mangrovi</name>
    <dbReference type="NCBI Taxonomy" id="2316207"/>
    <lineage>
        <taxon>Bacteria</taxon>
        <taxon>Bacillati</taxon>
        <taxon>Actinomycetota</taxon>
        <taxon>Actinomycetes</taxon>
        <taxon>Streptosporangiales</taxon>
        <taxon>Streptosporangiaceae</taxon>
        <taxon>Nonomuraea</taxon>
    </lineage>
</organism>
<feature type="compositionally biased region" description="Basic residues" evidence="5">
    <location>
        <begin position="151"/>
        <end position="172"/>
    </location>
</feature>
<dbReference type="Pfam" id="PF00069">
    <property type="entry name" value="Pkinase"/>
    <property type="match status" value="1"/>
</dbReference>
<dbReference type="PROSITE" id="PS50011">
    <property type="entry name" value="PROTEIN_KINASE_DOM"/>
    <property type="match status" value="1"/>
</dbReference>
<accession>A0ABW4T659</accession>
<comment type="caution">
    <text evidence="7">The sequence shown here is derived from an EMBL/GenBank/DDBJ whole genome shotgun (WGS) entry which is preliminary data.</text>
</comment>
<evidence type="ECO:0000256" key="4">
    <source>
        <dbReference type="ARBA" id="ARBA00022840"/>
    </source>
</evidence>
<feature type="region of interest" description="Disordered" evidence="5">
    <location>
        <begin position="151"/>
        <end position="219"/>
    </location>
</feature>
<keyword evidence="7" id="KW-0723">Serine/threonine-protein kinase</keyword>
<dbReference type="Proteomes" id="UP001597368">
    <property type="component" value="Unassembled WGS sequence"/>
</dbReference>
<dbReference type="RefSeq" id="WP_379577245.1">
    <property type="nucleotide sequence ID" value="NZ_JBHUFV010000051.1"/>
</dbReference>
<dbReference type="Gene3D" id="1.10.510.10">
    <property type="entry name" value="Transferase(Phosphotransferase) domain 1"/>
    <property type="match status" value="1"/>
</dbReference>
<dbReference type="InterPro" id="IPR000719">
    <property type="entry name" value="Prot_kinase_dom"/>
</dbReference>
<feature type="domain" description="Protein kinase" evidence="6">
    <location>
        <begin position="15"/>
        <end position="219"/>
    </location>
</feature>
<dbReference type="EMBL" id="JBHUFV010000051">
    <property type="protein sequence ID" value="MFD1936714.1"/>
    <property type="molecule type" value="Genomic_DNA"/>
</dbReference>
<evidence type="ECO:0000256" key="3">
    <source>
        <dbReference type="ARBA" id="ARBA00022777"/>
    </source>
</evidence>
<keyword evidence="2" id="KW-0547">Nucleotide-binding</keyword>
<proteinExistence type="predicted"/>
<feature type="compositionally biased region" description="Basic and acidic residues" evidence="5">
    <location>
        <begin position="180"/>
        <end position="192"/>
    </location>
</feature>
<reference evidence="8" key="1">
    <citation type="journal article" date="2019" name="Int. J. Syst. Evol. Microbiol.">
        <title>The Global Catalogue of Microorganisms (GCM) 10K type strain sequencing project: providing services to taxonomists for standard genome sequencing and annotation.</title>
        <authorList>
            <consortium name="The Broad Institute Genomics Platform"/>
            <consortium name="The Broad Institute Genome Sequencing Center for Infectious Disease"/>
            <person name="Wu L."/>
            <person name="Ma J."/>
        </authorList>
    </citation>
    <scope>NUCLEOTIDE SEQUENCE [LARGE SCALE GENOMIC DNA]</scope>
    <source>
        <strain evidence="8">ICMP 6774ER</strain>
    </source>
</reference>
<evidence type="ECO:0000256" key="2">
    <source>
        <dbReference type="ARBA" id="ARBA00022741"/>
    </source>
</evidence>
<name>A0ABW4T659_9ACTN</name>
<gene>
    <name evidence="7" type="ORF">ACFSKW_35110</name>
</gene>
<dbReference type="GO" id="GO:0004674">
    <property type="term" value="F:protein serine/threonine kinase activity"/>
    <property type="evidence" value="ECO:0007669"/>
    <property type="project" value="UniProtKB-KW"/>
</dbReference>
<keyword evidence="4" id="KW-0067">ATP-binding</keyword>
<sequence length="219" mass="23727">MDALSPGDPERFGDHAIVGRLGVGPRGAVYLGRDSDDGELRAIKPLTDESADDSETLDRLRSVKRVSSSYVARVFDVGVEDGTPYVVREHVEGRSLAETVEADGPLTDDALERVAVGVPTALTSAHLAGVTHRGLTPHNVILGADGPRVTGRRWARRARPRWRCSGPRRRGPSRPTSRPPEPKPTETQDRRSNPQSAGTNTATHLLQACHPGRRRSTCP</sequence>
<protein>
    <submittedName>
        <fullName evidence="7">Serine/threonine protein kinase</fullName>
    </submittedName>
</protein>
<dbReference type="PANTHER" id="PTHR43289">
    <property type="entry name" value="MITOGEN-ACTIVATED PROTEIN KINASE KINASE KINASE 20-RELATED"/>
    <property type="match status" value="1"/>
</dbReference>